<organism evidence="3 4">
    <name type="scientific">Absidia repens</name>
    <dbReference type="NCBI Taxonomy" id="90262"/>
    <lineage>
        <taxon>Eukaryota</taxon>
        <taxon>Fungi</taxon>
        <taxon>Fungi incertae sedis</taxon>
        <taxon>Mucoromycota</taxon>
        <taxon>Mucoromycotina</taxon>
        <taxon>Mucoromycetes</taxon>
        <taxon>Mucorales</taxon>
        <taxon>Cunninghamellaceae</taxon>
        <taxon>Absidia</taxon>
    </lineage>
</organism>
<keyword evidence="4" id="KW-1185">Reference proteome</keyword>
<dbReference type="InterPro" id="IPR057826">
    <property type="entry name" value="WWE_C20G8.02"/>
</dbReference>
<accession>A0A1X2I2K9</accession>
<dbReference type="PANTHER" id="PTHR23509:SF10">
    <property type="entry name" value="LD21067P"/>
    <property type="match status" value="1"/>
</dbReference>
<dbReference type="Pfam" id="PF02862">
    <property type="entry name" value="DDHD"/>
    <property type="match status" value="1"/>
</dbReference>
<feature type="region of interest" description="Disordered" evidence="1">
    <location>
        <begin position="524"/>
        <end position="553"/>
    </location>
</feature>
<feature type="compositionally biased region" description="Polar residues" evidence="1">
    <location>
        <begin position="809"/>
        <end position="847"/>
    </location>
</feature>
<comment type="caution">
    <text evidence="3">The sequence shown here is derived from an EMBL/GenBank/DDBJ whole genome shotgun (WGS) entry which is preliminary data.</text>
</comment>
<feature type="region of interest" description="Disordered" evidence="1">
    <location>
        <begin position="57"/>
        <end position="76"/>
    </location>
</feature>
<proteinExistence type="predicted"/>
<feature type="compositionally biased region" description="Low complexity" evidence="1">
    <location>
        <begin position="292"/>
        <end position="303"/>
    </location>
</feature>
<feature type="compositionally biased region" description="Low complexity" evidence="1">
    <location>
        <begin position="734"/>
        <end position="751"/>
    </location>
</feature>
<feature type="compositionally biased region" description="Basic residues" evidence="1">
    <location>
        <begin position="780"/>
        <end position="789"/>
    </location>
</feature>
<feature type="region of interest" description="Disordered" evidence="1">
    <location>
        <begin position="276"/>
        <end position="342"/>
    </location>
</feature>
<dbReference type="InterPro" id="IPR029058">
    <property type="entry name" value="AB_hydrolase_fold"/>
</dbReference>
<dbReference type="AlphaFoldDB" id="A0A1X2I2K9"/>
<dbReference type="GO" id="GO:0004620">
    <property type="term" value="F:phospholipase activity"/>
    <property type="evidence" value="ECO:0007669"/>
    <property type="project" value="TreeGrafter"/>
</dbReference>
<sequence>MESDDHLSVYPQQQHKRRSVRPTSLIPDPDVPALTAHWFHAIDQPVVDPLAIRRAKSTTNLKKPPKSPSSPKVKPPSKWIAFSKRDSMALEKAYQGNDVRAKVSVNEDQLFEVDVYERTISPVYWEGATYEVRRATWFMQADGSKWDPCEENLAEQIEIGYYKHKPYNNENQQPVEDSSTIPSATDLSSSSSKRYSFPQAKTDEPSSSTATVEEKKLEMTLAKQPVEKQWNLLGRYLGQYIVYTGADTAWLLSNSASSKIAKSIITRLTNKQNMGGTRLIRGYEQVEKQRQSTKTKPTTTTKSSADEKAMDESDMTTSNNSSRSPTPTQPPLQDVDDVDQDEDDEIRKIDHLVFAVHGIGQKMTEKTGQNFVDDIVSFRKTVKTAYPTGIAATSTPQRTNGILVLPILWRQDIKFGIASDDDESIEADLGMLGIDDGCPTLDELTLDGIPNIRTVVSDVLMDIPLYMTPKYRDQMINIISKEMNRVYGLYTQRNPGFAGKVTIIGHSLGSMLAFDMLTTQPLDLAQQGNNSNNNNKSNNNSSSNSSIPHSLSNPTAPPLNFQVQNFFAVGSPLGIILLLKGFKIGSRKSLTSSSQRSFADVSSTSASPIPICYPAVENLYNIFHKADPVAYRIEPLISRHYSAKMKPEPVPYVKGGLKGVFDAGYNVGSGIANRAGAMYESLKVGLTTNLLMRGFGLSRQQMYKDNTASSTDDDNDDSDNGDDESDDDLQQTKAAAAAMAASSAASNDSISIPPIASNTFSTSAAATTAATQHPPYPSEHHHHHHHKHTTNGYLTPPSTTTTPPGLISHDNNSNNTQRIRSNSDPAYAFSSSPSIAMNRQPSSGLKTTHSRHSPPAPLPTQPHSHGARKLKLLNLNGRVDYALQEGLLENPYLNAFNAHMQYWQDIDVAAFIVRETYR</sequence>
<feature type="region of interest" description="Disordered" evidence="1">
    <location>
        <begin position="763"/>
        <end position="865"/>
    </location>
</feature>
<feature type="region of interest" description="Disordered" evidence="1">
    <location>
        <begin position="1"/>
        <end position="28"/>
    </location>
</feature>
<feature type="region of interest" description="Disordered" evidence="1">
    <location>
        <begin position="168"/>
        <end position="211"/>
    </location>
</feature>
<dbReference type="PANTHER" id="PTHR23509">
    <property type="entry name" value="PA-PL1 PHOSPHOLIPASE FAMILY"/>
    <property type="match status" value="1"/>
</dbReference>
<dbReference type="InterPro" id="IPR055555">
    <property type="entry name" value="PA-PLA1_DUF7131"/>
</dbReference>
<evidence type="ECO:0000313" key="3">
    <source>
        <dbReference type="EMBL" id="ORZ07113.1"/>
    </source>
</evidence>
<feature type="region of interest" description="Disordered" evidence="1">
    <location>
        <begin position="706"/>
        <end position="751"/>
    </location>
</feature>
<evidence type="ECO:0000313" key="4">
    <source>
        <dbReference type="Proteomes" id="UP000193560"/>
    </source>
</evidence>
<feature type="compositionally biased region" description="Low complexity" evidence="1">
    <location>
        <begin position="795"/>
        <end position="804"/>
    </location>
</feature>
<dbReference type="Pfam" id="PF23463">
    <property type="entry name" value="WWE_2"/>
    <property type="match status" value="1"/>
</dbReference>
<dbReference type="InterPro" id="IPR058055">
    <property type="entry name" value="PA-PLA1"/>
</dbReference>
<dbReference type="SMART" id="SM01127">
    <property type="entry name" value="DDHD"/>
    <property type="match status" value="1"/>
</dbReference>
<dbReference type="STRING" id="90262.A0A1X2I2K9"/>
<evidence type="ECO:0000259" key="2">
    <source>
        <dbReference type="PROSITE" id="PS51043"/>
    </source>
</evidence>
<dbReference type="Pfam" id="PF23465">
    <property type="entry name" value="DUF7131"/>
    <property type="match status" value="1"/>
</dbReference>
<dbReference type="Proteomes" id="UP000193560">
    <property type="component" value="Unassembled WGS sequence"/>
</dbReference>
<feature type="compositionally biased region" description="Polar residues" evidence="1">
    <location>
        <begin position="168"/>
        <end position="194"/>
    </location>
</feature>
<dbReference type="PROSITE" id="PS51043">
    <property type="entry name" value="DDHD"/>
    <property type="match status" value="1"/>
</dbReference>
<feature type="compositionally biased region" description="Low complexity" evidence="1">
    <location>
        <begin position="529"/>
        <end position="546"/>
    </location>
</feature>
<dbReference type="GO" id="GO:0005737">
    <property type="term" value="C:cytoplasm"/>
    <property type="evidence" value="ECO:0007669"/>
    <property type="project" value="TreeGrafter"/>
</dbReference>
<reference evidence="3 4" key="1">
    <citation type="submission" date="2016-07" db="EMBL/GenBank/DDBJ databases">
        <title>Pervasive Adenine N6-methylation of Active Genes in Fungi.</title>
        <authorList>
            <consortium name="DOE Joint Genome Institute"/>
            <person name="Mondo S.J."/>
            <person name="Dannebaum R.O."/>
            <person name="Kuo R.C."/>
            <person name="Labutti K."/>
            <person name="Haridas S."/>
            <person name="Kuo A."/>
            <person name="Salamov A."/>
            <person name="Ahrendt S.R."/>
            <person name="Lipzen A."/>
            <person name="Sullivan W."/>
            <person name="Andreopoulos W.B."/>
            <person name="Clum A."/>
            <person name="Lindquist E."/>
            <person name="Daum C."/>
            <person name="Ramamoorthy G.K."/>
            <person name="Gryganskyi A."/>
            <person name="Culley D."/>
            <person name="Magnuson J.K."/>
            <person name="James T.Y."/>
            <person name="O'Malley M.A."/>
            <person name="Stajich J.E."/>
            <person name="Spatafora J.W."/>
            <person name="Visel A."/>
            <person name="Grigoriev I.V."/>
        </authorList>
    </citation>
    <scope>NUCLEOTIDE SEQUENCE [LARGE SCALE GENOMIC DNA]</scope>
    <source>
        <strain evidence="3 4">NRRL 1336</strain>
    </source>
</reference>
<dbReference type="GO" id="GO:0046872">
    <property type="term" value="F:metal ion binding"/>
    <property type="evidence" value="ECO:0007669"/>
    <property type="project" value="InterPro"/>
</dbReference>
<feature type="compositionally biased region" description="Acidic residues" evidence="1">
    <location>
        <begin position="711"/>
        <end position="729"/>
    </location>
</feature>
<feature type="domain" description="DDHD" evidence="2">
    <location>
        <begin position="559"/>
        <end position="918"/>
    </location>
</feature>
<evidence type="ECO:0000256" key="1">
    <source>
        <dbReference type="SAM" id="MobiDB-lite"/>
    </source>
</evidence>
<protein>
    <submittedName>
        <fullName evidence="3">DDHD domain-domain-containing protein</fullName>
    </submittedName>
</protein>
<name>A0A1X2I2K9_9FUNG</name>
<dbReference type="InterPro" id="IPR004177">
    <property type="entry name" value="DDHD_dom"/>
</dbReference>
<gene>
    <name evidence="3" type="ORF">BCR42DRAFT_360647</name>
</gene>
<dbReference type="OrthoDB" id="431378at2759"/>
<feature type="compositionally biased region" description="Low complexity" evidence="1">
    <location>
        <begin position="316"/>
        <end position="326"/>
    </location>
</feature>
<dbReference type="SUPFAM" id="SSF53474">
    <property type="entry name" value="alpha/beta-Hydrolases"/>
    <property type="match status" value="1"/>
</dbReference>
<dbReference type="EMBL" id="MCGE01000036">
    <property type="protein sequence ID" value="ORZ07113.1"/>
    <property type="molecule type" value="Genomic_DNA"/>
</dbReference>